<feature type="binding site" evidence="6">
    <location>
        <position position="84"/>
    </location>
    <ligand>
        <name>S-adenosyl-L-methionine</name>
        <dbReference type="ChEBI" id="CHEBI:59789"/>
    </ligand>
</feature>
<dbReference type="Pfam" id="PF02527">
    <property type="entry name" value="GidB"/>
    <property type="match status" value="1"/>
</dbReference>
<evidence type="ECO:0000313" key="7">
    <source>
        <dbReference type="EMBL" id="MEO1766540.1"/>
    </source>
</evidence>
<comment type="similarity">
    <text evidence="6">Belongs to the methyltransferase superfamily. RNA methyltransferase RsmG family.</text>
</comment>
<dbReference type="NCBIfam" id="TIGR00138">
    <property type="entry name" value="rsmG_gidB"/>
    <property type="match status" value="1"/>
</dbReference>
<keyword evidence="1 6" id="KW-0963">Cytoplasm</keyword>
<dbReference type="PANTHER" id="PTHR31760:SF0">
    <property type="entry name" value="S-ADENOSYL-L-METHIONINE-DEPENDENT METHYLTRANSFERASES SUPERFAMILY PROTEIN"/>
    <property type="match status" value="1"/>
</dbReference>
<feature type="binding site" evidence="6">
    <location>
        <begin position="130"/>
        <end position="131"/>
    </location>
    <ligand>
        <name>S-adenosyl-L-methionine</name>
        <dbReference type="ChEBI" id="CHEBI:59789"/>
    </ligand>
</feature>
<reference evidence="7 8" key="1">
    <citation type="submission" date="2024-02" db="EMBL/GenBank/DDBJ databases">
        <title>New thermophilic sulfur-oxidizing bacteria from a hot springs of the Uzon caldera (Kamchatka, Russia).</title>
        <authorList>
            <person name="Dukat A.M."/>
            <person name="Elcheninov A.G."/>
            <person name="Frolov E.N."/>
        </authorList>
    </citation>
    <scope>NUCLEOTIDE SEQUENCE [LARGE SCALE GENOMIC DNA]</scope>
    <source>
        <strain evidence="7 8">AK1</strain>
    </source>
</reference>
<keyword evidence="3 6" id="KW-0489">Methyltransferase</keyword>
<evidence type="ECO:0000256" key="2">
    <source>
        <dbReference type="ARBA" id="ARBA00022552"/>
    </source>
</evidence>
<evidence type="ECO:0000313" key="8">
    <source>
        <dbReference type="Proteomes" id="UP001482231"/>
    </source>
</evidence>
<feature type="binding site" evidence="6">
    <location>
        <position position="79"/>
    </location>
    <ligand>
        <name>S-adenosyl-L-methionine</name>
        <dbReference type="ChEBI" id="CHEBI:59789"/>
    </ligand>
</feature>
<evidence type="ECO:0000256" key="4">
    <source>
        <dbReference type="ARBA" id="ARBA00022679"/>
    </source>
</evidence>
<evidence type="ECO:0000256" key="6">
    <source>
        <dbReference type="HAMAP-Rule" id="MF_00074"/>
    </source>
</evidence>
<keyword evidence="4 6" id="KW-0808">Transferase</keyword>
<comment type="function">
    <text evidence="6">Specifically methylates the N7 position of guanine in position 527 of 16S rRNA.</text>
</comment>
<name>A0ABV0ED00_9BURK</name>
<accession>A0ABV0ED00</accession>
<evidence type="ECO:0000256" key="3">
    <source>
        <dbReference type="ARBA" id="ARBA00022603"/>
    </source>
</evidence>
<comment type="subcellular location">
    <subcellularLocation>
        <location evidence="6">Cytoplasm</location>
    </subcellularLocation>
</comment>
<comment type="caution">
    <text evidence="7">The sequence shown here is derived from an EMBL/GenBank/DDBJ whole genome shotgun (WGS) entry which is preliminary data.</text>
</comment>
<comment type="catalytic activity">
    <reaction evidence="6">
        <text>guanosine(527) in 16S rRNA + S-adenosyl-L-methionine = N(7)-methylguanosine(527) in 16S rRNA + S-adenosyl-L-homocysteine</text>
        <dbReference type="Rhea" id="RHEA:42732"/>
        <dbReference type="Rhea" id="RHEA-COMP:10209"/>
        <dbReference type="Rhea" id="RHEA-COMP:10210"/>
        <dbReference type="ChEBI" id="CHEBI:57856"/>
        <dbReference type="ChEBI" id="CHEBI:59789"/>
        <dbReference type="ChEBI" id="CHEBI:74269"/>
        <dbReference type="ChEBI" id="CHEBI:74480"/>
        <dbReference type="EC" id="2.1.1.170"/>
    </reaction>
</comment>
<dbReference type="GO" id="GO:0008168">
    <property type="term" value="F:methyltransferase activity"/>
    <property type="evidence" value="ECO:0007669"/>
    <property type="project" value="UniProtKB-KW"/>
</dbReference>
<dbReference type="EMBL" id="JBAJEX010000002">
    <property type="protein sequence ID" value="MEO1766540.1"/>
    <property type="molecule type" value="Genomic_DNA"/>
</dbReference>
<dbReference type="SUPFAM" id="SSF53335">
    <property type="entry name" value="S-adenosyl-L-methionine-dependent methyltransferases"/>
    <property type="match status" value="1"/>
</dbReference>
<dbReference type="Gene3D" id="3.40.50.150">
    <property type="entry name" value="Vaccinia Virus protein VP39"/>
    <property type="match status" value="1"/>
</dbReference>
<keyword evidence="8" id="KW-1185">Reference proteome</keyword>
<keyword evidence="2 6" id="KW-0698">rRNA processing</keyword>
<evidence type="ECO:0000256" key="5">
    <source>
        <dbReference type="ARBA" id="ARBA00022691"/>
    </source>
</evidence>
<gene>
    <name evidence="6 7" type="primary">rsmG</name>
    <name evidence="7" type="ORF">V6E02_04880</name>
</gene>
<dbReference type="GO" id="GO:0032259">
    <property type="term" value="P:methylation"/>
    <property type="evidence" value="ECO:0007669"/>
    <property type="project" value="UniProtKB-KW"/>
</dbReference>
<organism evidence="7 8">
    <name type="scientific">Thiobacter aerophilum</name>
    <dbReference type="NCBI Taxonomy" id="3121275"/>
    <lineage>
        <taxon>Bacteria</taxon>
        <taxon>Pseudomonadati</taxon>
        <taxon>Pseudomonadota</taxon>
        <taxon>Betaproteobacteria</taxon>
        <taxon>Burkholderiales</taxon>
        <taxon>Thiobacteraceae</taxon>
        <taxon>Thiobacter</taxon>
    </lineage>
</organism>
<dbReference type="PANTHER" id="PTHR31760">
    <property type="entry name" value="S-ADENOSYL-L-METHIONINE-DEPENDENT METHYLTRANSFERASES SUPERFAMILY PROTEIN"/>
    <property type="match status" value="1"/>
</dbReference>
<feature type="binding site" evidence="6">
    <location>
        <position position="145"/>
    </location>
    <ligand>
        <name>S-adenosyl-L-methionine</name>
        <dbReference type="ChEBI" id="CHEBI:59789"/>
    </ligand>
</feature>
<proteinExistence type="inferred from homology"/>
<dbReference type="CDD" id="cd02440">
    <property type="entry name" value="AdoMet_MTases"/>
    <property type="match status" value="1"/>
</dbReference>
<protein>
    <recommendedName>
        <fullName evidence="6">Ribosomal RNA small subunit methyltransferase G</fullName>
        <ecNumber evidence="6">2.1.1.170</ecNumber>
    </recommendedName>
    <alternativeName>
        <fullName evidence="6">16S rRNA 7-methylguanosine methyltransferase</fullName>
        <shortName evidence="6">16S rRNA m7G methyltransferase</shortName>
    </alternativeName>
</protein>
<sequence length="211" mass="22891">MNVASLEDTLHLGAAELGVALLSSQEAKLIAYLELLLKWNKVYNLTAVREPQAMVTQHLLDSLSVLPHLGEVATLVDVGAGAGLPGIPLAIARPQLKVVLADASHKKTSFMQQALLELALPNASVRCERVERLRLSAPADAVICRAFADLKEFARLARHLVAPGGRLLAMKGLYPHEELLQLPPEVVLRDVIPLRVPGLAAQRHLVVMEVR</sequence>
<feature type="binding site" evidence="6">
    <location>
        <begin position="102"/>
        <end position="104"/>
    </location>
    <ligand>
        <name>S-adenosyl-L-methionine</name>
        <dbReference type="ChEBI" id="CHEBI:59789"/>
    </ligand>
</feature>
<dbReference type="HAMAP" id="MF_00074">
    <property type="entry name" value="16SrRNA_methyltr_G"/>
    <property type="match status" value="1"/>
</dbReference>
<dbReference type="InterPro" id="IPR003682">
    <property type="entry name" value="rRNA_ssu_MeTfrase_G"/>
</dbReference>
<dbReference type="Proteomes" id="UP001482231">
    <property type="component" value="Unassembled WGS sequence"/>
</dbReference>
<dbReference type="RefSeq" id="WP_347307637.1">
    <property type="nucleotide sequence ID" value="NZ_JBAJEX010000002.1"/>
</dbReference>
<dbReference type="InterPro" id="IPR029063">
    <property type="entry name" value="SAM-dependent_MTases_sf"/>
</dbReference>
<keyword evidence="5 6" id="KW-0949">S-adenosyl-L-methionine</keyword>
<dbReference type="EC" id="2.1.1.170" evidence="6"/>
<evidence type="ECO:0000256" key="1">
    <source>
        <dbReference type="ARBA" id="ARBA00022490"/>
    </source>
</evidence>
<dbReference type="PIRSF" id="PIRSF003078">
    <property type="entry name" value="GidB"/>
    <property type="match status" value="1"/>
</dbReference>